<keyword evidence="5" id="KW-1185">Reference proteome</keyword>
<dbReference type="EMBL" id="JACBKZ010000003">
    <property type="protein sequence ID" value="KAF5954702.1"/>
    <property type="molecule type" value="Genomic_DNA"/>
</dbReference>
<dbReference type="Proteomes" id="UP000593564">
    <property type="component" value="Unassembled WGS sequence"/>
</dbReference>
<accession>A0A7J7HP97</accession>
<dbReference type="Gene3D" id="3.40.50.1820">
    <property type="entry name" value="alpha/beta hydrolase"/>
    <property type="match status" value="1"/>
</dbReference>
<dbReference type="InterPro" id="IPR013094">
    <property type="entry name" value="AB_hydrolase_3"/>
</dbReference>
<sequence length="96" mass="10726">MFMCPTNTGSEDPRLKPSAEDLGRMGCERVLVLLAEDDHLREVGGAYREELKKSGWGGTLQIAETKAEKHCFHLENPTTENARPLVKKIATFINQV</sequence>
<dbReference type="Pfam" id="PF07859">
    <property type="entry name" value="Abhydrolase_3"/>
    <property type="match status" value="1"/>
</dbReference>
<feature type="compositionally biased region" description="Polar residues" evidence="2">
    <location>
        <begin position="1"/>
        <end position="10"/>
    </location>
</feature>
<reference evidence="4 5" key="2">
    <citation type="submission" date="2020-07" db="EMBL/GenBank/DDBJ databases">
        <title>Genome assembly of wild tea tree DASZ reveals pedigree and selection history of tea varieties.</title>
        <authorList>
            <person name="Zhang W."/>
        </authorList>
    </citation>
    <scope>NUCLEOTIDE SEQUENCE [LARGE SCALE GENOMIC DNA]</scope>
    <source>
        <strain evidence="5">cv. G240</strain>
        <tissue evidence="4">Leaf</tissue>
    </source>
</reference>
<proteinExistence type="inferred from homology"/>
<evidence type="ECO:0000259" key="3">
    <source>
        <dbReference type="Pfam" id="PF07859"/>
    </source>
</evidence>
<evidence type="ECO:0000313" key="4">
    <source>
        <dbReference type="EMBL" id="KAF5954702.1"/>
    </source>
</evidence>
<dbReference type="GO" id="GO:0016787">
    <property type="term" value="F:hydrolase activity"/>
    <property type="evidence" value="ECO:0007669"/>
    <property type="project" value="InterPro"/>
</dbReference>
<feature type="domain" description="Alpha/beta hydrolase fold-3" evidence="3">
    <location>
        <begin position="5"/>
        <end position="73"/>
    </location>
</feature>
<protein>
    <recommendedName>
        <fullName evidence="3">Alpha/beta hydrolase fold-3 domain-containing protein</fullName>
    </recommendedName>
</protein>
<evidence type="ECO:0000256" key="2">
    <source>
        <dbReference type="SAM" id="MobiDB-lite"/>
    </source>
</evidence>
<comment type="similarity">
    <text evidence="1">Belongs to the 'GDXG' lipolytic enzyme family.</text>
</comment>
<dbReference type="InterPro" id="IPR029058">
    <property type="entry name" value="AB_hydrolase_fold"/>
</dbReference>
<feature type="region of interest" description="Disordered" evidence="2">
    <location>
        <begin position="1"/>
        <end position="20"/>
    </location>
</feature>
<name>A0A7J7HP97_CAMSI</name>
<dbReference type="SUPFAM" id="SSF53474">
    <property type="entry name" value="alpha/beta-Hydrolases"/>
    <property type="match status" value="1"/>
</dbReference>
<feature type="compositionally biased region" description="Basic and acidic residues" evidence="2">
    <location>
        <begin position="11"/>
        <end position="20"/>
    </location>
</feature>
<dbReference type="AlphaFoldDB" id="A0A7J7HP97"/>
<evidence type="ECO:0000256" key="1">
    <source>
        <dbReference type="ARBA" id="ARBA00010515"/>
    </source>
</evidence>
<comment type="caution">
    <text evidence="4">The sequence shown here is derived from an EMBL/GenBank/DDBJ whole genome shotgun (WGS) entry which is preliminary data.</text>
</comment>
<evidence type="ECO:0000313" key="5">
    <source>
        <dbReference type="Proteomes" id="UP000593564"/>
    </source>
</evidence>
<organism evidence="4 5">
    <name type="scientific">Camellia sinensis</name>
    <name type="common">Tea plant</name>
    <name type="synonym">Thea sinensis</name>
    <dbReference type="NCBI Taxonomy" id="4442"/>
    <lineage>
        <taxon>Eukaryota</taxon>
        <taxon>Viridiplantae</taxon>
        <taxon>Streptophyta</taxon>
        <taxon>Embryophyta</taxon>
        <taxon>Tracheophyta</taxon>
        <taxon>Spermatophyta</taxon>
        <taxon>Magnoliopsida</taxon>
        <taxon>eudicotyledons</taxon>
        <taxon>Gunneridae</taxon>
        <taxon>Pentapetalae</taxon>
        <taxon>asterids</taxon>
        <taxon>Ericales</taxon>
        <taxon>Theaceae</taxon>
        <taxon>Camellia</taxon>
    </lineage>
</organism>
<reference evidence="5" key="1">
    <citation type="journal article" date="2020" name="Nat. Commun.">
        <title>Genome assembly of wild tea tree DASZ reveals pedigree and selection history of tea varieties.</title>
        <authorList>
            <person name="Zhang W."/>
            <person name="Zhang Y."/>
            <person name="Qiu H."/>
            <person name="Guo Y."/>
            <person name="Wan H."/>
            <person name="Zhang X."/>
            <person name="Scossa F."/>
            <person name="Alseekh S."/>
            <person name="Zhang Q."/>
            <person name="Wang P."/>
            <person name="Xu L."/>
            <person name="Schmidt M.H."/>
            <person name="Jia X."/>
            <person name="Li D."/>
            <person name="Zhu A."/>
            <person name="Guo F."/>
            <person name="Chen W."/>
            <person name="Ni D."/>
            <person name="Usadel B."/>
            <person name="Fernie A.R."/>
            <person name="Wen W."/>
        </authorList>
    </citation>
    <scope>NUCLEOTIDE SEQUENCE [LARGE SCALE GENOMIC DNA]</scope>
    <source>
        <strain evidence="5">cv. G240</strain>
    </source>
</reference>
<gene>
    <name evidence="4" type="ORF">HYC85_007558</name>
</gene>